<protein>
    <submittedName>
        <fullName evidence="1">BnaC06g00590D protein</fullName>
    </submittedName>
</protein>
<evidence type="ECO:0000313" key="2">
    <source>
        <dbReference type="Proteomes" id="UP000028999"/>
    </source>
</evidence>
<keyword evidence="2" id="KW-1185">Reference proteome</keyword>
<dbReference type="AlphaFoldDB" id="A0A078FK98"/>
<dbReference type="Gramene" id="CDY12533">
    <property type="protein sequence ID" value="CDY12533"/>
    <property type="gene ID" value="GSBRNA2T00061893001"/>
</dbReference>
<accession>A0A078FK98</accession>
<dbReference type="Proteomes" id="UP000028999">
    <property type="component" value="Unassembled WGS sequence"/>
</dbReference>
<evidence type="ECO:0000313" key="1">
    <source>
        <dbReference type="EMBL" id="CDY12533.1"/>
    </source>
</evidence>
<reference evidence="1 2" key="1">
    <citation type="journal article" date="2014" name="Science">
        <title>Plant genetics. Early allopolyploid evolution in the post-Neolithic Brassica napus oilseed genome.</title>
        <authorList>
            <person name="Chalhoub B."/>
            <person name="Denoeud F."/>
            <person name="Liu S."/>
            <person name="Parkin I.A."/>
            <person name="Tang H."/>
            <person name="Wang X."/>
            <person name="Chiquet J."/>
            <person name="Belcram H."/>
            <person name="Tong C."/>
            <person name="Samans B."/>
            <person name="Correa M."/>
            <person name="Da Silva C."/>
            <person name="Just J."/>
            <person name="Falentin C."/>
            <person name="Koh C.S."/>
            <person name="Le Clainche I."/>
            <person name="Bernard M."/>
            <person name="Bento P."/>
            <person name="Noel B."/>
            <person name="Labadie K."/>
            <person name="Alberti A."/>
            <person name="Charles M."/>
            <person name="Arnaud D."/>
            <person name="Guo H."/>
            <person name="Daviaud C."/>
            <person name="Alamery S."/>
            <person name="Jabbari K."/>
            <person name="Zhao M."/>
            <person name="Edger P.P."/>
            <person name="Chelaifa H."/>
            <person name="Tack D."/>
            <person name="Lassalle G."/>
            <person name="Mestiri I."/>
            <person name="Schnel N."/>
            <person name="Le Paslier M.C."/>
            <person name="Fan G."/>
            <person name="Renault V."/>
            <person name="Bayer P.E."/>
            <person name="Golicz A.A."/>
            <person name="Manoli S."/>
            <person name="Lee T.H."/>
            <person name="Thi V.H."/>
            <person name="Chalabi S."/>
            <person name="Hu Q."/>
            <person name="Fan C."/>
            <person name="Tollenaere R."/>
            <person name="Lu Y."/>
            <person name="Battail C."/>
            <person name="Shen J."/>
            <person name="Sidebottom C.H."/>
            <person name="Wang X."/>
            <person name="Canaguier A."/>
            <person name="Chauveau A."/>
            <person name="Berard A."/>
            <person name="Deniot G."/>
            <person name="Guan M."/>
            <person name="Liu Z."/>
            <person name="Sun F."/>
            <person name="Lim Y.P."/>
            <person name="Lyons E."/>
            <person name="Town C.D."/>
            <person name="Bancroft I."/>
            <person name="Wang X."/>
            <person name="Meng J."/>
            <person name="Ma J."/>
            <person name="Pires J.C."/>
            <person name="King G.J."/>
            <person name="Brunel D."/>
            <person name="Delourme R."/>
            <person name="Renard M."/>
            <person name="Aury J.M."/>
            <person name="Adams K.L."/>
            <person name="Batley J."/>
            <person name="Snowdon R.J."/>
            <person name="Tost J."/>
            <person name="Edwards D."/>
            <person name="Zhou Y."/>
            <person name="Hua W."/>
            <person name="Sharpe A.G."/>
            <person name="Paterson A.H."/>
            <person name="Guan C."/>
            <person name="Wincker P."/>
        </authorList>
    </citation>
    <scope>NUCLEOTIDE SEQUENCE [LARGE SCALE GENOMIC DNA]</scope>
    <source>
        <strain evidence="2">cv. Darmor-bzh</strain>
    </source>
</reference>
<proteinExistence type="predicted"/>
<sequence>MSNQSDSSSRSGGWTRGRTQKIPIRCYCIQRKLMNDNHVFKWVDEAFKDEIQQLNYQVRVLEELQLLKAIM</sequence>
<dbReference type="EMBL" id="LK032024">
    <property type="protein sequence ID" value="CDY12533.1"/>
    <property type="molecule type" value="Genomic_DNA"/>
</dbReference>
<gene>
    <name evidence="1" type="primary">BnaC06g00590D</name>
    <name evidence="1" type="ORF">GSBRNA2T00061893001</name>
</gene>
<organism evidence="1 2">
    <name type="scientific">Brassica napus</name>
    <name type="common">Rape</name>
    <dbReference type="NCBI Taxonomy" id="3708"/>
    <lineage>
        <taxon>Eukaryota</taxon>
        <taxon>Viridiplantae</taxon>
        <taxon>Streptophyta</taxon>
        <taxon>Embryophyta</taxon>
        <taxon>Tracheophyta</taxon>
        <taxon>Spermatophyta</taxon>
        <taxon>Magnoliopsida</taxon>
        <taxon>eudicotyledons</taxon>
        <taxon>Gunneridae</taxon>
        <taxon>Pentapetalae</taxon>
        <taxon>rosids</taxon>
        <taxon>malvids</taxon>
        <taxon>Brassicales</taxon>
        <taxon>Brassicaceae</taxon>
        <taxon>Brassiceae</taxon>
        <taxon>Brassica</taxon>
    </lineage>
</organism>
<dbReference type="PaxDb" id="3708-A0A078FK98"/>
<name>A0A078FK98_BRANA</name>